<gene>
    <name evidence="2" type="ORF">ACFQFD_00895</name>
</gene>
<name>A0ABD5T7P9_9EURY</name>
<dbReference type="SUPFAM" id="SSF52402">
    <property type="entry name" value="Adenine nucleotide alpha hydrolases-like"/>
    <property type="match status" value="1"/>
</dbReference>
<dbReference type="InterPro" id="IPR051786">
    <property type="entry name" value="ASN_synthetase/amidase"/>
</dbReference>
<protein>
    <submittedName>
        <fullName evidence="2">Asparagine synthase-related protein</fullName>
    </submittedName>
</protein>
<feature type="domain" description="Glutamine amidotransferase type-2" evidence="1">
    <location>
        <begin position="1"/>
        <end position="190"/>
    </location>
</feature>
<sequence>MNGLIGGTLSESTAIDALVETDAAADSEPVVRSRGEFTLCVSHLTDRDATGWGVHDADGITGVRYGAIPGIRGSDEEEASFFRGLLEDPAETLARADGPFAVACTDGEELVVASDKLGTRPIQYADGDDPGEDLVFGSNLAEVAATLDRPSVDERAVSDLLLIGHVWGEKTLLDQVTYLSPATVLRYDGAETDRQEYWAPTFDTRPRTSFGQNVASAYRSCLGDAASTMDDASVSMWLSGGLDSRAMVGELAERFPDMRTFTYDANPSGGGNLRIARDVADTLGIANETVDLTPGPLVEHFEDAVTLTDGMLGWKTFLNLTASFAVEDPGDVLLEACGQGGMMGDGIGRAAIELSSSPADALYRAKHKVDAETVETLLSGDADPMITYQQAVDGVDQDGYAETVLGAYYRNYFPRGDFASNKLVRARTGTRVPLAHGEFLDAVTKMPLKCRVGWVPGTRGAVPYGTAAAKLGLVRRLDSALDSIPYERTKVAPERPLWQHAAGFVFHTGIRRLRGETTYGGRRMASAWSITNDDLRTLLVGLLEDAADRPFLDADAVETVVEEHFETEAADRIGAVSGIATLEQWLQSHYDPHT</sequence>
<dbReference type="InterPro" id="IPR029055">
    <property type="entry name" value="Ntn_hydrolases_N"/>
</dbReference>
<dbReference type="GeneID" id="81211305"/>
<dbReference type="InterPro" id="IPR017932">
    <property type="entry name" value="GATase_2_dom"/>
</dbReference>
<evidence type="ECO:0000313" key="2">
    <source>
        <dbReference type="EMBL" id="MFC6784591.1"/>
    </source>
</evidence>
<dbReference type="Proteomes" id="UP001596443">
    <property type="component" value="Unassembled WGS sequence"/>
</dbReference>
<dbReference type="PANTHER" id="PTHR43284:SF1">
    <property type="entry name" value="ASPARAGINE SYNTHETASE"/>
    <property type="match status" value="1"/>
</dbReference>
<evidence type="ECO:0000259" key="1">
    <source>
        <dbReference type="PROSITE" id="PS51278"/>
    </source>
</evidence>
<dbReference type="InterPro" id="IPR001962">
    <property type="entry name" value="Asn_synthase"/>
</dbReference>
<organism evidence="2 3">
    <name type="scientific">Halobaculum halobium</name>
    <dbReference type="NCBI Taxonomy" id="3032281"/>
    <lineage>
        <taxon>Archaea</taxon>
        <taxon>Methanobacteriati</taxon>
        <taxon>Methanobacteriota</taxon>
        <taxon>Stenosarchaea group</taxon>
        <taxon>Halobacteria</taxon>
        <taxon>Halobacteriales</taxon>
        <taxon>Haloferacaceae</taxon>
        <taxon>Halobaculum</taxon>
    </lineage>
</organism>
<dbReference type="Gene3D" id="3.40.50.620">
    <property type="entry name" value="HUPs"/>
    <property type="match status" value="1"/>
</dbReference>
<reference evidence="2 3" key="1">
    <citation type="journal article" date="2019" name="Int. J. Syst. Evol. Microbiol.">
        <title>The Global Catalogue of Microorganisms (GCM) 10K type strain sequencing project: providing services to taxonomists for standard genome sequencing and annotation.</title>
        <authorList>
            <consortium name="The Broad Institute Genomics Platform"/>
            <consortium name="The Broad Institute Genome Sequencing Center for Infectious Disease"/>
            <person name="Wu L."/>
            <person name="Ma J."/>
        </authorList>
    </citation>
    <scope>NUCLEOTIDE SEQUENCE [LARGE SCALE GENOMIC DNA]</scope>
    <source>
        <strain evidence="2 3">SYNS20</strain>
    </source>
</reference>
<dbReference type="Pfam" id="PF00733">
    <property type="entry name" value="Asn_synthase"/>
    <property type="match status" value="1"/>
</dbReference>
<evidence type="ECO:0000313" key="3">
    <source>
        <dbReference type="Proteomes" id="UP001596443"/>
    </source>
</evidence>
<dbReference type="RefSeq" id="WP_284063769.1">
    <property type="nucleotide sequence ID" value="NZ_CP126159.1"/>
</dbReference>
<comment type="caution">
    <text evidence="2">The sequence shown here is derived from an EMBL/GenBank/DDBJ whole genome shotgun (WGS) entry which is preliminary data.</text>
</comment>
<proteinExistence type="predicted"/>
<dbReference type="PROSITE" id="PS51278">
    <property type="entry name" value="GATASE_TYPE_2"/>
    <property type="match status" value="1"/>
</dbReference>
<keyword evidence="3" id="KW-1185">Reference proteome</keyword>
<dbReference type="AlphaFoldDB" id="A0ABD5T7P9"/>
<accession>A0ABD5T7P9</accession>
<dbReference type="EMBL" id="JBHSWX010000001">
    <property type="protein sequence ID" value="MFC6784591.1"/>
    <property type="molecule type" value="Genomic_DNA"/>
</dbReference>
<dbReference type="SUPFAM" id="SSF56235">
    <property type="entry name" value="N-terminal nucleophile aminohydrolases (Ntn hydrolases)"/>
    <property type="match status" value="1"/>
</dbReference>
<dbReference type="Gene3D" id="3.60.20.10">
    <property type="entry name" value="Glutamine Phosphoribosylpyrophosphate, subunit 1, domain 1"/>
    <property type="match status" value="1"/>
</dbReference>
<dbReference type="InterPro" id="IPR014729">
    <property type="entry name" value="Rossmann-like_a/b/a_fold"/>
</dbReference>
<dbReference type="PANTHER" id="PTHR43284">
    <property type="entry name" value="ASPARAGINE SYNTHETASE (GLUTAMINE-HYDROLYZING)"/>
    <property type="match status" value="1"/>
</dbReference>